<organism evidence="4 5">
    <name type="scientific">Hibiscus syriacus</name>
    <name type="common">Rose of Sharon</name>
    <dbReference type="NCBI Taxonomy" id="106335"/>
    <lineage>
        <taxon>Eukaryota</taxon>
        <taxon>Viridiplantae</taxon>
        <taxon>Streptophyta</taxon>
        <taxon>Embryophyta</taxon>
        <taxon>Tracheophyta</taxon>
        <taxon>Spermatophyta</taxon>
        <taxon>Magnoliopsida</taxon>
        <taxon>eudicotyledons</taxon>
        <taxon>Gunneridae</taxon>
        <taxon>Pentapetalae</taxon>
        <taxon>rosids</taxon>
        <taxon>malvids</taxon>
        <taxon>Malvales</taxon>
        <taxon>Malvaceae</taxon>
        <taxon>Malvoideae</taxon>
        <taxon>Hibiscus</taxon>
    </lineage>
</organism>
<dbReference type="InterPro" id="IPR001650">
    <property type="entry name" value="Helicase_C-like"/>
</dbReference>
<proteinExistence type="predicted"/>
<dbReference type="Gene3D" id="3.40.50.300">
    <property type="entry name" value="P-loop containing nucleotide triphosphate hydrolases"/>
    <property type="match status" value="1"/>
</dbReference>
<evidence type="ECO:0000259" key="3">
    <source>
        <dbReference type="Pfam" id="PF00271"/>
    </source>
</evidence>
<protein>
    <submittedName>
        <fullName evidence="4">U-box domain-containing protein 4-like</fullName>
    </submittedName>
</protein>
<feature type="chain" id="PRO_5025624863" evidence="2">
    <location>
        <begin position="30"/>
        <end position="200"/>
    </location>
</feature>
<comment type="caution">
    <text evidence="4">The sequence shown here is derived from an EMBL/GenBank/DDBJ whole genome shotgun (WGS) entry which is preliminary data.</text>
</comment>
<dbReference type="SUPFAM" id="SSF52540">
    <property type="entry name" value="P-loop containing nucleoside triphosphate hydrolases"/>
    <property type="match status" value="1"/>
</dbReference>
<keyword evidence="2" id="KW-0732">Signal</keyword>
<feature type="signal peptide" evidence="2">
    <location>
        <begin position="1"/>
        <end position="29"/>
    </location>
</feature>
<dbReference type="InterPro" id="IPR027417">
    <property type="entry name" value="P-loop_NTPase"/>
</dbReference>
<dbReference type="Proteomes" id="UP000436088">
    <property type="component" value="Unassembled WGS sequence"/>
</dbReference>
<feature type="domain" description="Helicase C-terminal" evidence="3">
    <location>
        <begin position="118"/>
        <end position="180"/>
    </location>
</feature>
<dbReference type="AlphaFoldDB" id="A0A6A3CRQ3"/>
<reference evidence="4" key="1">
    <citation type="submission" date="2019-09" db="EMBL/GenBank/DDBJ databases">
        <title>Draft genome information of white flower Hibiscus syriacus.</title>
        <authorList>
            <person name="Kim Y.-M."/>
        </authorList>
    </citation>
    <scope>NUCLEOTIDE SEQUENCE [LARGE SCALE GENOMIC DNA]</scope>
    <source>
        <strain evidence="4">YM2019G1</strain>
    </source>
</reference>
<name>A0A6A3CRQ3_HIBSY</name>
<sequence length="200" mass="22218">MGLVSKLLIQLPWILQLLVCSINFYNFMAESVANSVTSTVTSVEAPTTQATIKIIEVPVRWADLEDGAPEEPRASSTLEKKSLAELGVENLTIDENKKINKFLDEPDDSTIKVVTSGNTSYTSGALNQADRDKIIKEFKDGLTQVLISADLLARRFDQQQVNLASNYCEVYLHRIGRARHFGYKGAVFNLLCGDADQMFQ</sequence>
<dbReference type="Pfam" id="PF00271">
    <property type="entry name" value="Helicase_C"/>
    <property type="match status" value="1"/>
</dbReference>
<dbReference type="EMBL" id="VEPZ02000193">
    <property type="protein sequence ID" value="KAE8731676.1"/>
    <property type="molecule type" value="Genomic_DNA"/>
</dbReference>
<evidence type="ECO:0000313" key="4">
    <source>
        <dbReference type="EMBL" id="KAE8731676.1"/>
    </source>
</evidence>
<keyword evidence="5" id="KW-1185">Reference proteome</keyword>
<keyword evidence="1" id="KW-0694">RNA-binding</keyword>
<evidence type="ECO:0000256" key="1">
    <source>
        <dbReference type="ARBA" id="ARBA00022884"/>
    </source>
</evidence>
<accession>A0A6A3CRQ3</accession>
<evidence type="ECO:0000256" key="2">
    <source>
        <dbReference type="SAM" id="SignalP"/>
    </source>
</evidence>
<evidence type="ECO:0000313" key="5">
    <source>
        <dbReference type="Proteomes" id="UP000436088"/>
    </source>
</evidence>
<dbReference type="PANTHER" id="PTHR47958">
    <property type="entry name" value="ATP-DEPENDENT RNA HELICASE DBP3"/>
    <property type="match status" value="1"/>
</dbReference>
<gene>
    <name evidence="4" type="ORF">F3Y22_tig00002793pilonHSYRG00273</name>
</gene>
<dbReference type="GO" id="GO:0003723">
    <property type="term" value="F:RNA binding"/>
    <property type="evidence" value="ECO:0007669"/>
    <property type="project" value="UniProtKB-KW"/>
</dbReference>